<comment type="subcellular location">
    <subcellularLocation>
        <location evidence="1">Membrane</location>
        <topology evidence="1">Multi-pass membrane protein</topology>
    </subcellularLocation>
</comment>
<feature type="transmembrane region" description="Helical" evidence="9">
    <location>
        <begin position="567"/>
        <end position="586"/>
    </location>
</feature>
<dbReference type="SMART" id="SM00382">
    <property type="entry name" value="AAA"/>
    <property type="match status" value="2"/>
</dbReference>
<evidence type="ECO:0000256" key="7">
    <source>
        <dbReference type="ARBA" id="ARBA00023136"/>
    </source>
</evidence>
<keyword evidence="6 9" id="KW-1133">Transmembrane helix</keyword>
<keyword evidence="2" id="KW-0813">Transport</keyword>
<feature type="transmembrane region" description="Helical" evidence="9">
    <location>
        <begin position="1103"/>
        <end position="1127"/>
    </location>
</feature>
<feature type="transmembrane region" description="Helical" evidence="9">
    <location>
        <begin position="1071"/>
        <end position="1097"/>
    </location>
</feature>
<feature type="transmembrane region" description="Helical" evidence="9">
    <location>
        <begin position="385"/>
        <end position="410"/>
    </location>
</feature>
<name>D7G3V1_ECTSI</name>
<keyword evidence="12" id="KW-1185">Reference proteome</keyword>
<keyword evidence="5" id="KW-0067">ATP-binding</keyword>
<dbReference type="SUPFAM" id="SSF52540">
    <property type="entry name" value="P-loop containing nucleoside triphosphate hydrolases"/>
    <property type="match status" value="2"/>
</dbReference>
<feature type="transmembrane region" description="Helical" evidence="9">
    <location>
        <begin position="447"/>
        <end position="470"/>
    </location>
</feature>
<dbReference type="InParanoid" id="D7G3V1"/>
<feature type="transmembrane region" description="Helical" evidence="9">
    <location>
        <begin position="999"/>
        <end position="1017"/>
    </location>
</feature>
<protein>
    <recommendedName>
        <fullName evidence="10">ABC transporter domain-containing protein</fullName>
    </recommendedName>
</protein>
<reference evidence="11 12" key="1">
    <citation type="journal article" date="2010" name="Nature">
        <title>The Ectocarpus genome and the independent evolution of multicellularity in brown algae.</title>
        <authorList>
            <person name="Cock J.M."/>
            <person name="Sterck L."/>
            <person name="Rouze P."/>
            <person name="Scornet D."/>
            <person name="Allen A.E."/>
            <person name="Amoutzias G."/>
            <person name="Anthouard V."/>
            <person name="Artiguenave F."/>
            <person name="Aury J.M."/>
            <person name="Badger J.H."/>
            <person name="Beszteri B."/>
            <person name="Billiau K."/>
            <person name="Bonnet E."/>
            <person name="Bothwell J.H."/>
            <person name="Bowler C."/>
            <person name="Boyen C."/>
            <person name="Brownlee C."/>
            <person name="Carrano C.J."/>
            <person name="Charrier B."/>
            <person name="Cho G.Y."/>
            <person name="Coelho S.M."/>
            <person name="Collen J."/>
            <person name="Corre E."/>
            <person name="Da Silva C."/>
            <person name="Delage L."/>
            <person name="Delaroque N."/>
            <person name="Dittami S.M."/>
            <person name="Doulbeau S."/>
            <person name="Elias M."/>
            <person name="Farnham G."/>
            <person name="Gachon C.M."/>
            <person name="Gschloessl B."/>
            <person name="Heesch S."/>
            <person name="Jabbari K."/>
            <person name="Jubin C."/>
            <person name="Kawai H."/>
            <person name="Kimura K."/>
            <person name="Kloareg B."/>
            <person name="Kupper F.C."/>
            <person name="Lang D."/>
            <person name="Le Bail A."/>
            <person name="Leblanc C."/>
            <person name="Lerouge P."/>
            <person name="Lohr M."/>
            <person name="Lopez P.J."/>
            <person name="Martens C."/>
            <person name="Maumus F."/>
            <person name="Michel G."/>
            <person name="Miranda-Saavedra D."/>
            <person name="Morales J."/>
            <person name="Moreau H."/>
            <person name="Motomura T."/>
            <person name="Nagasato C."/>
            <person name="Napoli C.A."/>
            <person name="Nelson D.R."/>
            <person name="Nyvall-Collen P."/>
            <person name="Peters A.F."/>
            <person name="Pommier C."/>
            <person name="Potin P."/>
            <person name="Poulain J."/>
            <person name="Quesneville H."/>
            <person name="Read B."/>
            <person name="Rensing S.A."/>
            <person name="Ritter A."/>
            <person name="Rousvoal S."/>
            <person name="Samanta M."/>
            <person name="Samson G."/>
            <person name="Schroeder D.C."/>
            <person name="Segurens B."/>
            <person name="Strittmatter M."/>
            <person name="Tonon T."/>
            <person name="Tregear J.W."/>
            <person name="Valentin K."/>
            <person name="von Dassow P."/>
            <person name="Yamagishi T."/>
            <person name="Van de Peer Y."/>
            <person name="Wincker P."/>
        </authorList>
    </citation>
    <scope>NUCLEOTIDE SEQUENCE [LARGE SCALE GENOMIC DNA]</scope>
    <source>
        <strain evidence="12">Ec32 / CCAP1310/4</strain>
    </source>
</reference>
<dbReference type="Gene3D" id="3.40.50.300">
    <property type="entry name" value="P-loop containing nucleotide triphosphate hydrolases"/>
    <property type="match status" value="2"/>
</dbReference>
<feature type="transmembrane region" description="Helical" evidence="9">
    <location>
        <begin position="307"/>
        <end position="329"/>
    </location>
</feature>
<dbReference type="EMBL" id="FN648744">
    <property type="protein sequence ID" value="CBJ33628.1"/>
    <property type="molecule type" value="Genomic_DNA"/>
</dbReference>
<dbReference type="OrthoDB" id="185936at2759"/>
<dbReference type="GO" id="GO:0005524">
    <property type="term" value="F:ATP binding"/>
    <property type="evidence" value="ECO:0007669"/>
    <property type="project" value="UniProtKB-KW"/>
</dbReference>
<dbReference type="PANTHER" id="PTHR48041:SF139">
    <property type="entry name" value="PROTEIN SCARLET"/>
    <property type="match status" value="1"/>
</dbReference>
<proteinExistence type="predicted"/>
<evidence type="ECO:0000313" key="11">
    <source>
        <dbReference type="EMBL" id="CBJ33628.1"/>
    </source>
</evidence>
<dbReference type="PANTHER" id="PTHR48041">
    <property type="entry name" value="ABC TRANSPORTER G FAMILY MEMBER 28"/>
    <property type="match status" value="1"/>
</dbReference>
<keyword evidence="4" id="KW-0547">Nucleotide-binding</keyword>
<accession>D7G3V1</accession>
<dbReference type="STRING" id="2880.D7G3V1"/>
<dbReference type="EMBL" id="FN649727">
    <property type="protein sequence ID" value="CBJ33628.1"/>
    <property type="molecule type" value="Genomic_DNA"/>
</dbReference>
<gene>
    <name evidence="11" type="ORF">Esi_0532_0004</name>
</gene>
<keyword evidence="3 9" id="KW-0812">Transmembrane</keyword>
<dbReference type="InterPro" id="IPR027417">
    <property type="entry name" value="P-loop_NTPase"/>
</dbReference>
<feature type="compositionally biased region" description="Basic and acidic residues" evidence="8">
    <location>
        <begin position="957"/>
        <end position="971"/>
    </location>
</feature>
<evidence type="ECO:0000256" key="3">
    <source>
        <dbReference type="ARBA" id="ARBA00022692"/>
    </source>
</evidence>
<feature type="domain" description="ABC transporter" evidence="10">
    <location>
        <begin position="1"/>
        <end position="219"/>
    </location>
</feature>
<evidence type="ECO:0000259" key="10">
    <source>
        <dbReference type="PROSITE" id="PS50893"/>
    </source>
</evidence>
<evidence type="ECO:0000256" key="5">
    <source>
        <dbReference type="ARBA" id="ARBA00022840"/>
    </source>
</evidence>
<evidence type="ECO:0000256" key="2">
    <source>
        <dbReference type="ARBA" id="ARBA00022448"/>
    </source>
</evidence>
<sequence length="1128" mass="123902">MLLGGITAVLGPSSSGKSVLMKVLTGRLPTLSCAGEVTFCGKRIDPNSQDNGFGFVPQEDSLIGDLTIRETFEVAARLRNVGTIEEASKASNEVINGLGLSKVGDNVIGTILKRGLSGGEKRRTTVGQELVVKQAMAFLDEPTSGLDGTAAYDVLKTVKDFTTRSKGGFSVIMSIHQPNGRILELFDHILLLGRGGSIFFGTLPEAIQHFTDIGHPPPAGQVPTDFFMQVTEGSIALPTMGDINFTQVYATSDTHANTVHALEISKAKMLVRLTNGIVNPTFERPGFLRQLSTLLWRDSVVAVRDPTLYYLQFVLHVLYGFFVGTTFWNVPTTLDDRQTQLAASCMWIIMLQSYVHVFKVFYLVNSNRRFANERSNLSYGVTSFFLAETIVTCLAQLLWVPGCSLAFFMIGLPADAYLFSMLALYVGALAAEGMINLITKFTNNPSIAIVISQAALVILTVFAGGIFIPFDEIPEYWSWVEVWSVYKHCSRAFLMAIFEHVLYDCPSGSVTLTTPDDSTANQGWCTTFQDTYECNESFDDNTMLCEVEGTVVLDINAGGLSGNKWNFLGHTIALVVVFRAGVLFFLKFPKEAIIHAIKSRLASPVVSTSLQHQSEIQMLWGEIVKLKKAATPSVTPAAMEEATAKPSAQLQRRATLKALKEEGEGMVPSCHSAENAQEKALVFRDITLKLRSKEKILIDSVTGKATAGRVLALMGPSGAGKTTLLNALGGRATYGEVSGAVTLGGRPLTSEDLNYVPQFDEHSERFTPREILTYMKHLQVVPKPRSNRKSVIELLHILGLSLKADVMVGTLSGGEQKRLSIGMGMVAEPEVLFLDEPTTGLDSASAHSVVKYISNLARQTNVVCIMTIHQPASEVFDMIEDLMLMESGKLTYFGTTKNARNFFDSLAGECPSSVNPADYYLDLISQPPSIDVGKGATWQELYYNSEFNIDIPNSTVRTDKEPGDGDGDGGRPRPHWSVVARTLLDTQLEYYWRATEVHWFRILELIVLAIFVGTMYFRLGKDRIAETAAAAFFNMWCALFAVVASVPAFARDRRRILQEMLNGAYGPTMYCCTQFLASAPFILVSALVYQSIFHWLVGFNDSVYAYIYAVLLTASLLFMMEAIMLMAS</sequence>
<dbReference type="eggNOG" id="KOG0065">
    <property type="taxonomic scope" value="Eukaryota"/>
</dbReference>
<dbReference type="InterPro" id="IPR003439">
    <property type="entry name" value="ABC_transporter-like_ATP-bd"/>
</dbReference>
<evidence type="ECO:0000256" key="6">
    <source>
        <dbReference type="ARBA" id="ARBA00022989"/>
    </source>
</evidence>
<dbReference type="PROSITE" id="PS50893">
    <property type="entry name" value="ABC_TRANSPORTER_2"/>
    <property type="match status" value="2"/>
</dbReference>
<dbReference type="PROSITE" id="PS00211">
    <property type="entry name" value="ABC_TRANSPORTER_1"/>
    <property type="match status" value="1"/>
</dbReference>
<dbReference type="InterPro" id="IPR043926">
    <property type="entry name" value="ABCG_dom"/>
</dbReference>
<feature type="transmembrane region" description="Helical" evidence="9">
    <location>
        <begin position="416"/>
        <end position="435"/>
    </location>
</feature>
<dbReference type="InterPro" id="IPR013525">
    <property type="entry name" value="ABC2_TM"/>
</dbReference>
<feature type="domain" description="ABC transporter" evidence="10">
    <location>
        <begin position="681"/>
        <end position="912"/>
    </location>
</feature>
<feature type="region of interest" description="Disordered" evidence="8">
    <location>
        <begin position="953"/>
        <end position="973"/>
    </location>
</feature>
<dbReference type="OMA" id="AHWRDPT"/>
<evidence type="ECO:0000256" key="1">
    <source>
        <dbReference type="ARBA" id="ARBA00004141"/>
    </source>
</evidence>
<dbReference type="GO" id="GO:0005886">
    <property type="term" value="C:plasma membrane"/>
    <property type="evidence" value="ECO:0007669"/>
    <property type="project" value="TreeGrafter"/>
</dbReference>
<dbReference type="AlphaFoldDB" id="D7G3V1"/>
<evidence type="ECO:0000256" key="4">
    <source>
        <dbReference type="ARBA" id="ARBA00022741"/>
    </source>
</evidence>
<keyword evidence="7 9" id="KW-0472">Membrane</keyword>
<feature type="transmembrane region" description="Helical" evidence="9">
    <location>
        <begin position="341"/>
        <end position="364"/>
    </location>
</feature>
<dbReference type="InterPro" id="IPR003593">
    <property type="entry name" value="AAA+_ATPase"/>
</dbReference>
<organism evidence="11 12">
    <name type="scientific">Ectocarpus siliculosus</name>
    <name type="common">Brown alga</name>
    <name type="synonym">Conferva siliculosa</name>
    <dbReference type="NCBI Taxonomy" id="2880"/>
    <lineage>
        <taxon>Eukaryota</taxon>
        <taxon>Sar</taxon>
        <taxon>Stramenopiles</taxon>
        <taxon>Ochrophyta</taxon>
        <taxon>PX clade</taxon>
        <taxon>Phaeophyceae</taxon>
        <taxon>Ectocarpales</taxon>
        <taxon>Ectocarpaceae</taxon>
        <taxon>Ectocarpus</taxon>
    </lineage>
</organism>
<dbReference type="GO" id="GO:0016887">
    <property type="term" value="F:ATP hydrolysis activity"/>
    <property type="evidence" value="ECO:0007669"/>
    <property type="project" value="InterPro"/>
</dbReference>
<dbReference type="Pfam" id="PF00005">
    <property type="entry name" value="ABC_tran"/>
    <property type="match status" value="2"/>
</dbReference>
<evidence type="ECO:0000256" key="9">
    <source>
        <dbReference type="SAM" id="Phobius"/>
    </source>
</evidence>
<dbReference type="GO" id="GO:0140359">
    <property type="term" value="F:ABC-type transporter activity"/>
    <property type="evidence" value="ECO:0007669"/>
    <property type="project" value="InterPro"/>
</dbReference>
<feature type="transmembrane region" description="Helical" evidence="9">
    <location>
        <begin position="1029"/>
        <end position="1050"/>
    </location>
</feature>
<dbReference type="Proteomes" id="UP000002630">
    <property type="component" value="Linkage Group LG02"/>
</dbReference>
<dbReference type="InterPro" id="IPR050352">
    <property type="entry name" value="ABCG_transporters"/>
</dbReference>
<evidence type="ECO:0000256" key="8">
    <source>
        <dbReference type="SAM" id="MobiDB-lite"/>
    </source>
</evidence>
<dbReference type="Pfam" id="PF01061">
    <property type="entry name" value="ABC2_membrane"/>
    <property type="match status" value="2"/>
</dbReference>
<dbReference type="Pfam" id="PF19055">
    <property type="entry name" value="ABC2_membrane_7"/>
    <property type="match status" value="1"/>
</dbReference>
<dbReference type="InterPro" id="IPR017871">
    <property type="entry name" value="ABC_transporter-like_CS"/>
</dbReference>
<evidence type="ECO:0000313" key="12">
    <source>
        <dbReference type="Proteomes" id="UP000002630"/>
    </source>
</evidence>